<dbReference type="InterPro" id="IPR003660">
    <property type="entry name" value="HAMP_dom"/>
</dbReference>
<evidence type="ECO:0000259" key="6">
    <source>
        <dbReference type="PROSITE" id="PS50111"/>
    </source>
</evidence>
<dbReference type="InterPro" id="IPR024478">
    <property type="entry name" value="HlyB_4HB_MCP"/>
</dbReference>
<evidence type="ECO:0000256" key="3">
    <source>
        <dbReference type="ARBA" id="ARBA00029447"/>
    </source>
</evidence>
<dbReference type="PANTHER" id="PTHR43531:SF14">
    <property type="entry name" value="METHYL-ACCEPTING CHEMOTAXIS PROTEIN I-RELATED"/>
    <property type="match status" value="1"/>
</dbReference>
<gene>
    <name evidence="8" type="ORF">GM676_05235</name>
</gene>
<name>A0A6L6PD80_9BURK</name>
<keyword evidence="4" id="KW-0807">Transducer</keyword>
<evidence type="ECO:0000256" key="4">
    <source>
        <dbReference type="PROSITE-ProRule" id="PRU00284"/>
    </source>
</evidence>
<feature type="domain" description="Methyl-accepting transducer" evidence="6">
    <location>
        <begin position="269"/>
        <end position="498"/>
    </location>
</feature>
<dbReference type="EMBL" id="WNKY01000003">
    <property type="protein sequence ID" value="MTV36984.1"/>
    <property type="molecule type" value="Genomic_DNA"/>
</dbReference>
<protein>
    <submittedName>
        <fullName evidence="8">HAMP domain-containing protein</fullName>
    </submittedName>
</protein>
<dbReference type="FunFam" id="1.10.287.950:FF:000001">
    <property type="entry name" value="Methyl-accepting chemotaxis sensory transducer"/>
    <property type="match status" value="1"/>
</dbReference>
<dbReference type="GO" id="GO:0006935">
    <property type="term" value="P:chemotaxis"/>
    <property type="evidence" value="ECO:0007669"/>
    <property type="project" value="InterPro"/>
</dbReference>
<dbReference type="PROSITE" id="PS50885">
    <property type="entry name" value="HAMP"/>
    <property type="match status" value="1"/>
</dbReference>
<dbReference type="Gene3D" id="1.10.287.950">
    <property type="entry name" value="Methyl-accepting chemotaxis protein"/>
    <property type="match status" value="1"/>
</dbReference>
<accession>A0A6L6PD80</accession>
<dbReference type="GO" id="GO:0005886">
    <property type="term" value="C:plasma membrane"/>
    <property type="evidence" value="ECO:0007669"/>
    <property type="project" value="TreeGrafter"/>
</dbReference>
<sequence length="529" mass="55588">MKFSNLRIVIRLRLAFAGMLLLLMGVALVGWMALSATKADIDVITGENVVKIDAATDLRQGLNVCARAVRNYILYDDADQRRVMLGRIKEGSAAVLEASQRMHRLVVSEQGRRLDGEIQATAANLLPMYGQVVALTDGGQTAEVVGFLQRSVQAPQDKLFELTEAMIALQEKQNKEGVERMNRQYRFARDALGAMVAAAVMVGALLAWLLSRSITVPIGQAVAVAQTVAGGDLSSVIQVESADETGQLMLALREMNSGLVDIVGRVRAGAEVIATASGEIASGNLDLSARTEQQAGALEETASSIEQLAAAVRHNADSARQANQLAIAASDMASRGGAVVTQVVETMGAINDSAHKVGDIIGVINGIAFQTNILALNAAVEAARAGEHGRGFAVVASEVRNLAQRSASAAKEIKALIDDSQRRATAGAALVEEAGSAMRDIVERVHQLGDTVNEISSSSQQQAAGIDQINQAVNQMDSATQQNAALVEQASAASQSLREQAASLAAAVGSFRLTATVARRQPAPALALR</sequence>
<dbReference type="PANTHER" id="PTHR43531">
    <property type="entry name" value="PROTEIN ICFG"/>
    <property type="match status" value="1"/>
</dbReference>
<dbReference type="RefSeq" id="WP_155462331.1">
    <property type="nucleotide sequence ID" value="NZ_WNKY01000003.1"/>
</dbReference>
<dbReference type="Proteomes" id="UP000475582">
    <property type="component" value="Unassembled WGS sequence"/>
</dbReference>
<dbReference type="Pfam" id="PF00672">
    <property type="entry name" value="HAMP"/>
    <property type="match status" value="1"/>
</dbReference>
<evidence type="ECO:0000313" key="9">
    <source>
        <dbReference type="Proteomes" id="UP000475582"/>
    </source>
</evidence>
<dbReference type="SMART" id="SM00283">
    <property type="entry name" value="MA"/>
    <property type="match status" value="1"/>
</dbReference>
<dbReference type="Pfam" id="PF00015">
    <property type="entry name" value="MCPsignal"/>
    <property type="match status" value="1"/>
</dbReference>
<feature type="domain" description="HAMP" evidence="7">
    <location>
        <begin position="212"/>
        <end position="264"/>
    </location>
</feature>
<keyword evidence="9" id="KW-1185">Reference proteome</keyword>
<evidence type="ECO:0000313" key="8">
    <source>
        <dbReference type="EMBL" id="MTV36984.1"/>
    </source>
</evidence>
<dbReference type="CDD" id="cd19411">
    <property type="entry name" value="MCP2201-like_sensor"/>
    <property type="match status" value="1"/>
</dbReference>
<dbReference type="CDD" id="cd11386">
    <property type="entry name" value="MCP_signal"/>
    <property type="match status" value="1"/>
</dbReference>
<feature type="transmembrane region" description="Helical" evidence="5">
    <location>
        <begin position="12"/>
        <end position="34"/>
    </location>
</feature>
<dbReference type="SMART" id="SM00304">
    <property type="entry name" value="HAMP"/>
    <property type="match status" value="1"/>
</dbReference>
<feature type="transmembrane region" description="Helical" evidence="5">
    <location>
        <begin position="191"/>
        <end position="210"/>
    </location>
</feature>
<keyword evidence="5" id="KW-0472">Membrane</keyword>
<proteinExistence type="inferred from homology"/>
<reference evidence="8 9" key="1">
    <citation type="submission" date="2019-11" db="EMBL/GenBank/DDBJ databases">
        <title>Type strains purchased from KCTC, JCM and DSMZ.</title>
        <authorList>
            <person name="Lu H."/>
        </authorList>
    </citation>
    <scope>NUCLEOTIDE SEQUENCE [LARGE SCALE GENOMIC DNA]</scope>
    <source>
        <strain evidence="8 9">KCTC 22382</strain>
    </source>
</reference>
<dbReference type="PRINTS" id="PR00260">
    <property type="entry name" value="CHEMTRNSDUCR"/>
</dbReference>
<evidence type="ECO:0000259" key="7">
    <source>
        <dbReference type="PROSITE" id="PS50885"/>
    </source>
</evidence>
<keyword evidence="2" id="KW-0488">Methylation</keyword>
<dbReference type="InterPro" id="IPR004090">
    <property type="entry name" value="Chemotax_Me-accpt_rcpt"/>
</dbReference>
<organism evidence="8 9">
    <name type="scientific">Duganella radicis</name>
    <dbReference type="NCBI Taxonomy" id="551988"/>
    <lineage>
        <taxon>Bacteria</taxon>
        <taxon>Pseudomonadati</taxon>
        <taxon>Pseudomonadota</taxon>
        <taxon>Betaproteobacteria</taxon>
        <taxon>Burkholderiales</taxon>
        <taxon>Oxalobacteraceae</taxon>
        <taxon>Telluria group</taxon>
        <taxon>Duganella</taxon>
    </lineage>
</organism>
<keyword evidence="5" id="KW-0812">Transmembrane</keyword>
<dbReference type="OrthoDB" id="8712992at2"/>
<evidence type="ECO:0000256" key="1">
    <source>
        <dbReference type="ARBA" id="ARBA00004370"/>
    </source>
</evidence>
<dbReference type="AlphaFoldDB" id="A0A6L6PD80"/>
<dbReference type="Pfam" id="PF12729">
    <property type="entry name" value="4HB_MCP_1"/>
    <property type="match status" value="1"/>
</dbReference>
<dbReference type="PROSITE" id="PS50111">
    <property type="entry name" value="CHEMOTAXIS_TRANSDUC_2"/>
    <property type="match status" value="1"/>
</dbReference>
<comment type="similarity">
    <text evidence="3">Belongs to the methyl-accepting chemotaxis (MCP) protein family.</text>
</comment>
<dbReference type="SUPFAM" id="SSF58104">
    <property type="entry name" value="Methyl-accepting chemotaxis protein (MCP) signaling domain"/>
    <property type="match status" value="1"/>
</dbReference>
<dbReference type="InterPro" id="IPR047347">
    <property type="entry name" value="YvaQ-like_sensor"/>
</dbReference>
<dbReference type="InterPro" id="IPR051310">
    <property type="entry name" value="MCP_chemotaxis"/>
</dbReference>
<dbReference type="GO" id="GO:0004888">
    <property type="term" value="F:transmembrane signaling receptor activity"/>
    <property type="evidence" value="ECO:0007669"/>
    <property type="project" value="InterPro"/>
</dbReference>
<dbReference type="CDD" id="cd06225">
    <property type="entry name" value="HAMP"/>
    <property type="match status" value="1"/>
</dbReference>
<comment type="subcellular location">
    <subcellularLocation>
        <location evidence="1">Membrane</location>
    </subcellularLocation>
</comment>
<comment type="caution">
    <text evidence="8">The sequence shown here is derived from an EMBL/GenBank/DDBJ whole genome shotgun (WGS) entry which is preliminary data.</text>
</comment>
<evidence type="ECO:0000256" key="5">
    <source>
        <dbReference type="SAM" id="Phobius"/>
    </source>
</evidence>
<dbReference type="InterPro" id="IPR004089">
    <property type="entry name" value="MCPsignal_dom"/>
</dbReference>
<dbReference type="GO" id="GO:0007165">
    <property type="term" value="P:signal transduction"/>
    <property type="evidence" value="ECO:0007669"/>
    <property type="project" value="UniProtKB-KW"/>
</dbReference>
<keyword evidence="5" id="KW-1133">Transmembrane helix</keyword>
<evidence type="ECO:0000256" key="2">
    <source>
        <dbReference type="ARBA" id="ARBA00022481"/>
    </source>
</evidence>